<dbReference type="InterPro" id="IPR028998">
    <property type="entry name" value="RimP_C"/>
</dbReference>
<dbReference type="EMBL" id="JACRTG010000027">
    <property type="protein sequence ID" value="MBC8588790.1"/>
    <property type="molecule type" value="Genomic_DNA"/>
</dbReference>
<sequence length="147" mass="17066">MKKLVKMCDESARSLDYELVDVEYVKESGSYYLRVYIDKKAGITLDDCQSMSELLGEKLDKEDPIENAYYLEVSSPGLDRPLKNDRDLKRNLGKDIEISLYKPLENKKKFEGNLKFFTEDKIVIKINDDEMEIPRDAISVIKLALKF</sequence>
<dbReference type="FunFam" id="3.30.300.70:FF:000001">
    <property type="entry name" value="Ribosome maturation factor RimP"/>
    <property type="match status" value="1"/>
</dbReference>
<name>A0A926EYX1_9FIRM</name>
<dbReference type="InterPro" id="IPR028989">
    <property type="entry name" value="RimP_N"/>
</dbReference>
<evidence type="ECO:0000256" key="3">
    <source>
        <dbReference type="HAMAP-Rule" id="MF_01077"/>
    </source>
</evidence>
<dbReference type="AlphaFoldDB" id="A0A926EYX1"/>
<comment type="function">
    <text evidence="3">Required for maturation of 30S ribosomal subunits.</text>
</comment>
<feature type="domain" description="Ribosome maturation factor RimP N-terminal" evidence="4">
    <location>
        <begin position="7"/>
        <end position="79"/>
    </location>
</feature>
<dbReference type="InterPro" id="IPR003728">
    <property type="entry name" value="Ribosome_maturation_RimP"/>
</dbReference>
<gene>
    <name evidence="3" type="primary">rimP</name>
    <name evidence="6" type="ORF">H8707_11235</name>
</gene>
<evidence type="ECO:0000256" key="2">
    <source>
        <dbReference type="ARBA" id="ARBA00022517"/>
    </source>
</evidence>
<dbReference type="Gene3D" id="3.30.300.70">
    <property type="entry name" value="RimP-like superfamily, N-terminal"/>
    <property type="match status" value="1"/>
</dbReference>
<dbReference type="GO" id="GO:0000028">
    <property type="term" value="P:ribosomal small subunit assembly"/>
    <property type="evidence" value="ECO:0007669"/>
    <property type="project" value="TreeGrafter"/>
</dbReference>
<dbReference type="GO" id="GO:0005829">
    <property type="term" value="C:cytosol"/>
    <property type="evidence" value="ECO:0007669"/>
    <property type="project" value="TreeGrafter"/>
</dbReference>
<proteinExistence type="inferred from homology"/>
<dbReference type="HAMAP" id="MF_01077">
    <property type="entry name" value="RimP"/>
    <property type="match status" value="1"/>
</dbReference>
<dbReference type="PANTHER" id="PTHR33867:SF1">
    <property type="entry name" value="RIBOSOME MATURATION FACTOR RIMP"/>
    <property type="match status" value="1"/>
</dbReference>
<dbReference type="Gene3D" id="2.30.30.180">
    <property type="entry name" value="Ribosome maturation factor RimP, C-terminal domain"/>
    <property type="match status" value="1"/>
</dbReference>
<comment type="caution">
    <text evidence="6">The sequence shown here is derived from an EMBL/GenBank/DDBJ whole genome shotgun (WGS) entry which is preliminary data.</text>
</comment>
<dbReference type="Pfam" id="PF17384">
    <property type="entry name" value="DUF150_C"/>
    <property type="match status" value="1"/>
</dbReference>
<dbReference type="Pfam" id="PF02576">
    <property type="entry name" value="RimP_N"/>
    <property type="match status" value="1"/>
</dbReference>
<dbReference type="SUPFAM" id="SSF74942">
    <property type="entry name" value="YhbC-like, C-terminal domain"/>
    <property type="match status" value="1"/>
</dbReference>
<dbReference type="GO" id="GO:0006412">
    <property type="term" value="P:translation"/>
    <property type="evidence" value="ECO:0007669"/>
    <property type="project" value="TreeGrafter"/>
</dbReference>
<organism evidence="6 7">
    <name type="scientific">Paratissierella segnis</name>
    <dbReference type="NCBI Taxonomy" id="2763679"/>
    <lineage>
        <taxon>Bacteria</taxon>
        <taxon>Bacillati</taxon>
        <taxon>Bacillota</taxon>
        <taxon>Tissierellia</taxon>
        <taxon>Tissierellales</taxon>
        <taxon>Tissierellaceae</taxon>
        <taxon>Paratissierella</taxon>
    </lineage>
</organism>
<evidence type="ECO:0000256" key="1">
    <source>
        <dbReference type="ARBA" id="ARBA00022490"/>
    </source>
</evidence>
<evidence type="ECO:0000259" key="5">
    <source>
        <dbReference type="Pfam" id="PF17384"/>
    </source>
</evidence>
<evidence type="ECO:0000313" key="7">
    <source>
        <dbReference type="Proteomes" id="UP000601171"/>
    </source>
</evidence>
<dbReference type="SUPFAM" id="SSF75420">
    <property type="entry name" value="YhbC-like, N-terminal domain"/>
    <property type="match status" value="1"/>
</dbReference>
<comment type="subcellular location">
    <subcellularLocation>
        <location evidence="3">Cytoplasm</location>
    </subcellularLocation>
</comment>
<dbReference type="PANTHER" id="PTHR33867">
    <property type="entry name" value="RIBOSOME MATURATION FACTOR RIMP"/>
    <property type="match status" value="1"/>
</dbReference>
<dbReference type="InterPro" id="IPR036847">
    <property type="entry name" value="RimP_C_sf"/>
</dbReference>
<keyword evidence="7" id="KW-1185">Reference proteome</keyword>
<feature type="domain" description="Ribosome maturation factor RimP C-terminal" evidence="5">
    <location>
        <begin position="82"/>
        <end position="147"/>
    </location>
</feature>
<evidence type="ECO:0000313" key="6">
    <source>
        <dbReference type="EMBL" id="MBC8588790.1"/>
    </source>
</evidence>
<reference evidence="6" key="1">
    <citation type="submission" date="2020-08" db="EMBL/GenBank/DDBJ databases">
        <title>Genome public.</title>
        <authorList>
            <person name="Liu C."/>
            <person name="Sun Q."/>
        </authorList>
    </citation>
    <scope>NUCLEOTIDE SEQUENCE</scope>
    <source>
        <strain evidence="6">BX21</strain>
    </source>
</reference>
<evidence type="ECO:0000259" key="4">
    <source>
        <dbReference type="Pfam" id="PF02576"/>
    </source>
</evidence>
<keyword evidence="2 3" id="KW-0690">Ribosome biogenesis</keyword>
<dbReference type="InterPro" id="IPR035956">
    <property type="entry name" value="RimP_N_sf"/>
</dbReference>
<dbReference type="CDD" id="cd01734">
    <property type="entry name" value="YlxS_C"/>
    <property type="match status" value="1"/>
</dbReference>
<protein>
    <recommendedName>
        <fullName evidence="3">Ribosome maturation factor RimP</fullName>
    </recommendedName>
</protein>
<comment type="similarity">
    <text evidence="3">Belongs to the RimP family.</text>
</comment>
<accession>A0A926EYX1</accession>
<dbReference type="Proteomes" id="UP000601171">
    <property type="component" value="Unassembled WGS sequence"/>
</dbReference>
<keyword evidence="1 3" id="KW-0963">Cytoplasm</keyword>